<dbReference type="InterPro" id="IPR050188">
    <property type="entry name" value="RluA_PseudoU_synthase"/>
</dbReference>
<reference evidence="3" key="1">
    <citation type="submission" date="2021-01" db="EMBL/GenBank/DDBJ databases">
        <authorList>
            <person name="Corre E."/>
            <person name="Pelletier E."/>
            <person name="Niang G."/>
            <person name="Scheremetjew M."/>
            <person name="Finn R."/>
            <person name="Kale V."/>
            <person name="Holt S."/>
            <person name="Cochrane G."/>
            <person name="Meng A."/>
            <person name="Brown T."/>
            <person name="Cohen L."/>
        </authorList>
    </citation>
    <scope>NUCLEOTIDE SEQUENCE</scope>
    <source>
        <strain evidence="3">CCMP1413</strain>
    </source>
</reference>
<dbReference type="GO" id="GO:0009982">
    <property type="term" value="F:pseudouridine synthase activity"/>
    <property type="evidence" value="ECO:0007669"/>
    <property type="project" value="InterPro"/>
</dbReference>
<protein>
    <recommendedName>
        <fullName evidence="2">Pseudouridine synthase RsuA/RluA-like domain-containing protein</fullName>
    </recommendedName>
</protein>
<dbReference type="CDD" id="cd02869">
    <property type="entry name" value="PseudoU_synth_RluA_like"/>
    <property type="match status" value="1"/>
</dbReference>
<dbReference type="GO" id="GO:0003723">
    <property type="term" value="F:RNA binding"/>
    <property type="evidence" value="ECO:0007669"/>
    <property type="project" value="InterPro"/>
</dbReference>
<dbReference type="InterPro" id="IPR020103">
    <property type="entry name" value="PsdUridine_synth_cat_dom_sf"/>
</dbReference>
<dbReference type="EMBL" id="HBDZ01010961">
    <property type="protein sequence ID" value="CAD8243878.1"/>
    <property type="molecule type" value="Transcribed_RNA"/>
</dbReference>
<dbReference type="InterPro" id="IPR006145">
    <property type="entry name" value="PsdUridine_synth_RsuA/RluA"/>
</dbReference>
<dbReference type="PANTHER" id="PTHR21600">
    <property type="entry name" value="MITOCHONDRIAL RNA PSEUDOURIDINE SYNTHASE"/>
    <property type="match status" value="1"/>
</dbReference>
<dbReference type="GO" id="GO:0000455">
    <property type="term" value="P:enzyme-directed rRNA pseudouridine synthesis"/>
    <property type="evidence" value="ECO:0007669"/>
    <property type="project" value="TreeGrafter"/>
</dbReference>
<sequence length="393" mass="42180">MAHGSAPSDSAACVPRGREWARKRIATVASVAYGGEEAVRVSEALLSLAAPLGMRSATQAKRAVRRGEVWVDGAQAQGLASVVQPGALISLRRRAGGAPPLCLDGVPDELRSVRLIYEDAHVLALVKPAGLPTIAKVGWTCERIAAHLCSPTSALGALARPRACHRFDKPVEGVLLLAKAHGALVEAQRAFELRETRKEYVALVHGAMNLAPLVCDLRLSDQKTDRMLPALTRVEPLSHHMGRKETLTLVRLRPHTGYKHQLRRHLAMLGHSIVGDHRYASRRYKHNEPGDVGADNFIAEVVRGEESDESERNAEDHVSRRQAFDAAEVSLVEAGVGGLFLASVSLEVPLASAPGGRLALAIETPERFGARIAYEARQTQAAAGAAKTATSIE</sequence>
<comment type="similarity">
    <text evidence="1">Belongs to the pseudouridine synthase RluA family.</text>
</comment>
<proteinExistence type="inferred from homology"/>
<dbReference type="SUPFAM" id="SSF55120">
    <property type="entry name" value="Pseudouridine synthase"/>
    <property type="match status" value="1"/>
</dbReference>
<evidence type="ECO:0000259" key="2">
    <source>
        <dbReference type="Pfam" id="PF00849"/>
    </source>
</evidence>
<organism evidence="3">
    <name type="scientific">Prasinoderma coloniale</name>
    <dbReference type="NCBI Taxonomy" id="156133"/>
    <lineage>
        <taxon>Eukaryota</taxon>
        <taxon>Viridiplantae</taxon>
        <taxon>Prasinodermophyta</taxon>
        <taxon>Prasinodermophyceae</taxon>
        <taxon>Prasinodermales</taxon>
        <taxon>Prasinodermaceae</taxon>
        <taxon>Prasinoderma</taxon>
    </lineage>
</organism>
<dbReference type="PANTHER" id="PTHR21600:SF87">
    <property type="entry name" value="RNA PSEUDOURIDYLATE SYNTHASE DOMAIN-CONTAINING PROTEIN 1"/>
    <property type="match status" value="1"/>
</dbReference>
<evidence type="ECO:0000256" key="1">
    <source>
        <dbReference type="ARBA" id="ARBA00010876"/>
    </source>
</evidence>
<gene>
    <name evidence="3" type="ORF">PCOL08062_LOCUS8349</name>
</gene>
<dbReference type="CDD" id="cd00165">
    <property type="entry name" value="S4"/>
    <property type="match status" value="1"/>
</dbReference>
<dbReference type="AlphaFoldDB" id="A0A7R9TTX5"/>
<evidence type="ECO:0000313" key="3">
    <source>
        <dbReference type="EMBL" id="CAD8243878.1"/>
    </source>
</evidence>
<accession>A0A7R9TTX5</accession>
<dbReference type="Gene3D" id="3.30.2350.10">
    <property type="entry name" value="Pseudouridine synthase"/>
    <property type="match status" value="1"/>
</dbReference>
<name>A0A7R9TTX5_9VIRI</name>
<feature type="domain" description="Pseudouridine synthase RsuA/RluA-like" evidence="2">
    <location>
        <begin position="121"/>
        <end position="267"/>
    </location>
</feature>
<dbReference type="Pfam" id="PF00849">
    <property type="entry name" value="PseudoU_synth_2"/>
    <property type="match status" value="1"/>
</dbReference>